<dbReference type="AlphaFoldDB" id="A0A6J7C017"/>
<accession>A0A6J7C017</accession>
<dbReference type="Gene3D" id="3.40.50.150">
    <property type="entry name" value="Vaccinia Virus protein VP39"/>
    <property type="match status" value="1"/>
</dbReference>
<organism evidence="1">
    <name type="scientific">freshwater metagenome</name>
    <dbReference type="NCBI Taxonomy" id="449393"/>
    <lineage>
        <taxon>unclassified sequences</taxon>
        <taxon>metagenomes</taxon>
        <taxon>ecological metagenomes</taxon>
    </lineage>
</organism>
<name>A0A6J7C017_9ZZZZ</name>
<evidence type="ECO:0000313" key="1">
    <source>
        <dbReference type="EMBL" id="CAB4851432.1"/>
    </source>
</evidence>
<reference evidence="1" key="1">
    <citation type="submission" date="2020-05" db="EMBL/GenBank/DDBJ databases">
        <authorList>
            <person name="Chiriac C."/>
            <person name="Salcher M."/>
            <person name="Ghai R."/>
            <person name="Kavagutti S V."/>
        </authorList>
    </citation>
    <scope>NUCLEOTIDE SEQUENCE</scope>
</reference>
<dbReference type="SUPFAM" id="SSF53335">
    <property type="entry name" value="S-adenosyl-L-methionine-dependent methyltransferases"/>
    <property type="match status" value="1"/>
</dbReference>
<sequence>MTENRSYQQLLEAVKDVDGWMSPDQAERLFRAASGTRDGDTIVEIGSFRGRSTIVLAGVAKPGVRIIAIDPHAGNDRGPQEIEGFADEANDDNRIFNANLAAAGVADLVQHLRVFSDKAHADVEGDVAVLYIDGAHRYAPARTDIRDWGARVAPGGTMLIHDSFSSLGVTLAILRELVFGTRFRYVGRARSMTEYRADLDGSLGSRVANAGKQLLQLPWFAKNLLVKVLITVKLGGLLKKLTGTEPEWPY</sequence>
<dbReference type="InterPro" id="IPR029063">
    <property type="entry name" value="SAM-dependent_MTases_sf"/>
</dbReference>
<proteinExistence type="predicted"/>
<dbReference type="EMBL" id="CAFBIY010000081">
    <property type="protein sequence ID" value="CAB4851432.1"/>
    <property type="molecule type" value="Genomic_DNA"/>
</dbReference>
<gene>
    <name evidence="1" type="ORF">UFOPK3267_01538</name>
</gene>
<dbReference type="Pfam" id="PF13578">
    <property type="entry name" value="Methyltransf_24"/>
    <property type="match status" value="1"/>
</dbReference>
<protein>
    <submittedName>
        <fullName evidence="1">Unannotated protein</fullName>
    </submittedName>
</protein>